<keyword evidence="3" id="KW-1185">Reference proteome</keyword>
<name>A0ABR8GRU8_9CYAN</name>
<evidence type="ECO:0000259" key="1">
    <source>
        <dbReference type="Pfam" id="PF09651"/>
    </source>
</evidence>
<protein>
    <submittedName>
        <fullName evidence="2">CRISPR-associated protein</fullName>
    </submittedName>
</protein>
<dbReference type="Proteomes" id="UP000660380">
    <property type="component" value="Unassembled WGS sequence"/>
</dbReference>
<dbReference type="RefSeq" id="WP_029630797.1">
    <property type="nucleotide sequence ID" value="NZ_JACJTA010000031.1"/>
</dbReference>
<evidence type="ECO:0000313" key="2">
    <source>
        <dbReference type="EMBL" id="MBD2605932.1"/>
    </source>
</evidence>
<proteinExistence type="predicted"/>
<evidence type="ECO:0000313" key="3">
    <source>
        <dbReference type="Proteomes" id="UP000660380"/>
    </source>
</evidence>
<gene>
    <name evidence="2" type="ORF">H6G81_15735</name>
</gene>
<sequence>MRRVILSTIGTSLLTNQINRANPEEKDWYSHLRDTANLNEKETPSDVKDIISTLKQRADEQLGNAKISLIRRASAELNGIYGIYQEDLSQGREDYHFLIATDTVQGKTTAEIVEDFLRKQGLTNTSIYAPNGLSTVSTEAFSVGIDALIVWLQETIPPLKESKYKVCFNLVGSFKSLQGYLNTIGMFYADEIIYIFEGEKSDLITIPRLPISVDSSLIKPYTMQLALLNAGAGLSPQETAGIPETMLGEAYGKMTLSTWGQLIWNQCKDDLLCGDLIPFSRLEYQDTFRADYNRVKEKHKRVKLQETLATVTRLLDESNGDTAILRQHGGIQYDRYVNKGNIDHFRVTQDTRVSNTISQGKLILRRYGLEPEVNNNP</sequence>
<comment type="caution">
    <text evidence="2">The sequence shown here is derived from an EMBL/GenBank/DDBJ whole genome shotgun (WGS) entry which is preliminary data.</text>
</comment>
<feature type="domain" description="CRISPR system ring nuclease SSO1393-like" evidence="1">
    <location>
        <begin position="71"/>
        <end position="209"/>
    </location>
</feature>
<reference evidence="2 3" key="1">
    <citation type="journal article" date="2020" name="ISME J.">
        <title>Comparative genomics reveals insights into cyanobacterial evolution and habitat adaptation.</title>
        <authorList>
            <person name="Chen M.Y."/>
            <person name="Teng W.K."/>
            <person name="Zhao L."/>
            <person name="Hu C.X."/>
            <person name="Zhou Y.K."/>
            <person name="Han B.P."/>
            <person name="Song L.R."/>
            <person name="Shu W.S."/>
        </authorList>
    </citation>
    <scope>NUCLEOTIDE SEQUENCE [LARGE SCALE GENOMIC DNA]</scope>
    <source>
        <strain evidence="2 3">FACHB-248</strain>
    </source>
</reference>
<dbReference type="Gene3D" id="3.40.50.10770">
    <property type="entry name" value="Hypothetical protein VC1899 like domain (Restriction endonuclease-like)"/>
    <property type="match status" value="1"/>
</dbReference>
<dbReference type="Pfam" id="PF09651">
    <property type="entry name" value="Cas_APE2256"/>
    <property type="match status" value="1"/>
</dbReference>
<dbReference type="Gene3D" id="1.10.196.30">
    <property type="match status" value="1"/>
</dbReference>
<dbReference type="CDD" id="cd09742">
    <property type="entry name" value="Csm6_III-A"/>
    <property type="match status" value="1"/>
</dbReference>
<dbReference type="InterPro" id="IPR013442">
    <property type="entry name" value="SSO1393-like"/>
</dbReference>
<organism evidence="2 3">
    <name type="scientific">Scytonema hofmannii FACHB-248</name>
    <dbReference type="NCBI Taxonomy" id="1842502"/>
    <lineage>
        <taxon>Bacteria</taxon>
        <taxon>Bacillati</taxon>
        <taxon>Cyanobacteriota</taxon>
        <taxon>Cyanophyceae</taxon>
        <taxon>Nostocales</taxon>
        <taxon>Scytonemataceae</taxon>
        <taxon>Scytonema</taxon>
    </lineage>
</organism>
<dbReference type="EMBL" id="JACJTA010000031">
    <property type="protein sequence ID" value="MBD2605932.1"/>
    <property type="molecule type" value="Genomic_DNA"/>
</dbReference>
<accession>A0ABR8GRU8</accession>